<organism evidence="2 3">
    <name type="scientific">Sporocytophaga myxococcoides</name>
    <dbReference type="NCBI Taxonomy" id="153721"/>
    <lineage>
        <taxon>Bacteria</taxon>
        <taxon>Pseudomonadati</taxon>
        <taxon>Bacteroidota</taxon>
        <taxon>Cytophagia</taxon>
        <taxon>Cytophagales</taxon>
        <taxon>Cytophagaceae</taxon>
        <taxon>Sporocytophaga</taxon>
    </lineage>
</organism>
<keyword evidence="1" id="KW-0732">Signal</keyword>
<reference evidence="2 3" key="1">
    <citation type="submission" date="2014-09" db="EMBL/GenBank/DDBJ databases">
        <title>Sporocytophaga myxococcoides PG-01 genome sequencing.</title>
        <authorList>
            <person name="Liu L."/>
            <person name="Gao P.J."/>
            <person name="Chen G.J."/>
            <person name="Wang L.S."/>
        </authorList>
    </citation>
    <scope>NUCLEOTIDE SEQUENCE [LARGE SCALE GENOMIC DNA]</scope>
    <source>
        <strain evidence="2 3">PG-01</strain>
    </source>
</reference>
<evidence type="ECO:0000256" key="1">
    <source>
        <dbReference type="SAM" id="SignalP"/>
    </source>
</evidence>
<name>A0A098LCA6_9BACT</name>
<gene>
    <name evidence="2" type="ORF">MYP_1307</name>
</gene>
<dbReference type="AlphaFoldDB" id="A0A098LCA6"/>
<feature type="signal peptide" evidence="1">
    <location>
        <begin position="1"/>
        <end position="26"/>
    </location>
</feature>
<keyword evidence="3" id="KW-1185">Reference proteome</keyword>
<dbReference type="STRING" id="153721.MYP_1307"/>
<dbReference type="Proteomes" id="UP000030185">
    <property type="component" value="Unassembled WGS sequence"/>
</dbReference>
<proteinExistence type="predicted"/>
<dbReference type="SUPFAM" id="SSF101898">
    <property type="entry name" value="NHL repeat"/>
    <property type="match status" value="1"/>
</dbReference>
<feature type="chain" id="PRO_5001937046" description="DUF5050 domain-containing protein" evidence="1">
    <location>
        <begin position="27"/>
        <end position="278"/>
    </location>
</feature>
<dbReference type="EMBL" id="BBLT01000002">
    <property type="protein sequence ID" value="GAL84079.1"/>
    <property type="molecule type" value="Genomic_DNA"/>
</dbReference>
<evidence type="ECO:0000313" key="3">
    <source>
        <dbReference type="Proteomes" id="UP000030185"/>
    </source>
</evidence>
<evidence type="ECO:0000313" key="2">
    <source>
        <dbReference type="EMBL" id="GAL84079.1"/>
    </source>
</evidence>
<sequence length="278" mass="32414">MSLKNSGIKFFISSILLFLSLQNSFAQENDLKFLKSVKINSTVKKVSIDTYFNFYTADANGNISKFDSEGNFLLTFSPQKKSNVTLLEAWRNVNIFVFYRNFQQFLFLNRFLTPSPNTDLNEELVGFARIAAPSSDNNIWLVDETDFSLKKYNLTYHKLDIRNPLELILNPQNYDLTFLREYQNLLFINDKNSGILIFDNMGNLKERIQVQGLDYFSFIKNNLYYIKDNKLVILDLYTKNAREIELPTGTNYNFALLSDQKAFLFDQESVHIFSFSLP</sequence>
<protein>
    <recommendedName>
        <fullName evidence="4">DUF5050 domain-containing protein</fullName>
    </recommendedName>
</protein>
<dbReference type="eggNOG" id="ENOG5032S49">
    <property type="taxonomic scope" value="Bacteria"/>
</dbReference>
<accession>A0A098LCA6</accession>
<comment type="caution">
    <text evidence="2">The sequence shown here is derived from an EMBL/GenBank/DDBJ whole genome shotgun (WGS) entry which is preliminary data.</text>
</comment>
<dbReference type="OrthoDB" id="1116010at2"/>
<evidence type="ECO:0008006" key="4">
    <source>
        <dbReference type="Google" id="ProtNLM"/>
    </source>
</evidence>